<dbReference type="EMBL" id="AMQN01008484">
    <property type="status" value="NOT_ANNOTATED_CDS"/>
    <property type="molecule type" value="Genomic_DNA"/>
</dbReference>
<dbReference type="HOGENOM" id="CLU_1760524_0_0_1"/>
<organism evidence="1">
    <name type="scientific">Capitella teleta</name>
    <name type="common">Polychaete worm</name>
    <dbReference type="NCBI Taxonomy" id="283909"/>
    <lineage>
        <taxon>Eukaryota</taxon>
        <taxon>Metazoa</taxon>
        <taxon>Spiralia</taxon>
        <taxon>Lophotrochozoa</taxon>
        <taxon>Annelida</taxon>
        <taxon>Polychaeta</taxon>
        <taxon>Sedentaria</taxon>
        <taxon>Scolecida</taxon>
        <taxon>Capitellidae</taxon>
        <taxon>Capitella</taxon>
    </lineage>
</organism>
<dbReference type="EMBL" id="KB303236">
    <property type="protein sequence ID" value="ELU03356.1"/>
    <property type="molecule type" value="Genomic_DNA"/>
</dbReference>
<evidence type="ECO:0000313" key="2">
    <source>
        <dbReference type="EnsemblMetazoa" id="CapteP190591"/>
    </source>
</evidence>
<reference evidence="3" key="1">
    <citation type="submission" date="2012-12" db="EMBL/GenBank/DDBJ databases">
        <authorList>
            <person name="Hellsten U."/>
            <person name="Grimwood J."/>
            <person name="Chapman J.A."/>
            <person name="Shapiro H."/>
            <person name="Aerts A."/>
            <person name="Otillar R.P."/>
            <person name="Terry A.Y."/>
            <person name="Boore J.L."/>
            <person name="Simakov O."/>
            <person name="Marletaz F."/>
            <person name="Cho S.-J."/>
            <person name="Edsinger-Gonzales E."/>
            <person name="Havlak P."/>
            <person name="Kuo D.-H."/>
            <person name="Larsson T."/>
            <person name="Lv J."/>
            <person name="Arendt D."/>
            <person name="Savage R."/>
            <person name="Osoegawa K."/>
            <person name="de Jong P."/>
            <person name="Lindberg D.R."/>
            <person name="Seaver E.C."/>
            <person name="Weisblat D.A."/>
            <person name="Putnam N.H."/>
            <person name="Grigoriev I.V."/>
            <person name="Rokhsar D.S."/>
        </authorList>
    </citation>
    <scope>NUCLEOTIDE SEQUENCE</scope>
    <source>
        <strain evidence="3">I ESC-2004</strain>
    </source>
</reference>
<protein>
    <submittedName>
        <fullName evidence="1 2">Uncharacterized protein</fullName>
    </submittedName>
</protein>
<name>R7UB57_CAPTE</name>
<proteinExistence type="predicted"/>
<dbReference type="AlphaFoldDB" id="R7UB57"/>
<gene>
    <name evidence="1" type="ORF">CAPTEDRAFT_190591</name>
</gene>
<reference evidence="1 3" key="2">
    <citation type="journal article" date="2013" name="Nature">
        <title>Insights into bilaterian evolution from three spiralian genomes.</title>
        <authorList>
            <person name="Simakov O."/>
            <person name="Marletaz F."/>
            <person name="Cho S.J."/>
            <person name="Edsinger-Gonzales E."/>
            <person name="Havlak P."/>
            <person name="Hellsten U."/>
            <person name="Kuo D.H."/>
            <person name="Larsson T."/>
            <person name="Lv J."/>
            <person name="Arendt D."/>
            <person name="Savage R."/>
            <person name="Osoegawa K."/>
            <person name="de Jong P."/>
            <person name="Grimwood J."/>
            <person name="Chapman J.A."/>
            <person name="Shapiro H."/>
            <person name="Aerts A."/>
            <person name="Otillar R.P."/>
            <person name="Terry A.Y."/>
            <person name="Boore J.L."/>
            <person name="Grigoriev I.V."/>
            <person name="Lindberg D.R."/>
            <person name="Seaver E.C."/>
            <person name="Weisblat D.A."/>
            <person name="Putnam N.H."/>
            <person name="Rokhsar D.S."/>
        </authorList>
    </citation>
    <scope>NUCLEOTIDE SEQUENCE</scope>
    <source>
        <strain evidence="1 3">I ESC-2004</strain>
    </source>
</reference>
<evidence type="ECO:0000313" key="1">
    <source>
        <dbReference type="EMBL" id="ELU03356.1"/>
    </source>
</evidence>
<dbReference type="EnsemblMetazoa" id="CapteT190591">
    <property type="protein sequence ID" value="CapteP190591"/>
    <property type="gene ID" value="CapteG190591"/>
</dbReference>
<keyword evidence="3" id="KW-1185">Reference proteome</keyword>
<accession>R7UB57</accession>
<evidence type="ECO:0000313" key="3">
    <source>
        <dbReference type="Proteomes" id="UP000014760"/>
    </source>
</evidence>
<reference evidence="2" key="3">
    <citation type="submission" date="2015-06" db="UniProtKB">
        <authorList>
            <consortium name="EnsemblMetazoa"/>
        </authorList>
    </citation>
    <scope>IDENTIFICATION</scope>
</reference>
<sequence>MGLPGVRLYEAKYDHQTSNLNKESPTPLQNVHFKGSVLLENSSTKDLCPAAPGDDMNAGENAIALLQERCHEGRQFEVHPASLSFIQLEARHMPCERGRKFGIDEGFVERVYVYCIALCKWRQQADALPSTLLCLYTEEDAGISCLIG</sequence>
<dbReference type="Proteomes" id="UP000014760">
    <property type="component" value="Unassembled WGS sequence"/>
</dbReference>